<evidence type="ECO:0000313" key="1">
    <source>
        <dbReference type="EMBL" id="KAL0957704.1"/>
    </source>
</evidence>
<dbReference type="Proteomes" id="UP001556367">
    <property type="component" value="Unassembled WGS sequence"/>
</dbReference>
<name>A0ABR3JPG2_9AGAR</name>
<comment type="caution">
    <text evidence="1">The sequence shown here is derived from an EMBL/GenBank/DDBJ whole genome shotgun (WGS) entry which is preliminary data.</text>
</comment>
<dbReference type="EMBL" id="JASNQZ010000005">
    <property type="protein sequence ID" value="KAL0957704.1"/>
    <property type="molecule type" value="Genomic_DNA"/>
</dbReference>
<reference evidence="2" key="1">
    <citation type="submission" date="2024-06" db="EMBL/GenBank/DDBJ databases">
        <title>Multi-omics analyses provide insights into the biosynthesis of the anticancer antibiotic pleurotin in Hohenbuehelia grisea.</title>
        <authorList>
            <person name="Weaver J.A."/>
            <person name="Alberti F."/>
        </authorList>
    </citation>
    <scope>NUCLEOTIDE SEQUENCE [LARGE SCALE GENOMIC DNA]</scope>
    <source>
        <strain evidence="2">T-177</strain>
    </source>
</reference>
<evidence type="ECO:0000313" key="2">
    <source>
        <dbReference type="Proteomes" id="UP001556367"/>
    </source>
</evidence>
<accession>A0ABR3JPG2</accession>
<keyword evidence="2" id="KW-1185">Reference proteome</keyword>
<sequence>MSQLLRSTLESSAAGAKKVSKSSDPRITPAVYPPLPTQANEPGRNYFFLGWPVNAQFFDEFAKYYKLDGLDDDNRMISLISIIKRVGTGYNLRLVDAKVFSEVPPDFVVNRSGTSVMEMVALCSTGSPQSMDLRPTVQQLEWLTNAFGIPPQWLEDAYPKEEFAIHCDL</sequence>
<proteinExistence type="predicted"/>
<protein>
    <submittedName>
        <fullName evidence="1">Uncharacterized protein</fullName>
    </submittedName>
</protein>
<organism evidence="1 2">
    <name type="scientific">Hohenbuehelia grisea</name>
    <dbReference type="NCBI Taxonomy" id="104357"/>
    <lineage>
        <taxon>Eukaryota</taxon>
        <taxon>Fungi</taxon>
        <taxon>Dikarya</taxon>
        <taxon>Basidiomycota</taxon>
        <taxon>Agaricomycotina</taxon>
        <taxon>Agaricomycetes</taxon>
        <taxon>Agaricomycetidae</taxon>
        <taxon>Agaricales</taxon>
        <taxon>Pleurotineae</taxon>
        <taxon>Pleurotaceae</taxon>
        <taxon>Hohenbuehelia</taxon>
    </lineage>
</organism>
<gene>
    <name evidence="1" type="ORF">HGRIS_001484</name>
</gene>